<dbReference type="EMBL" id="HBUE01008082">
    <property type="protein sequence ID" value="CAG6446932.1"/>
    <property type="molecule type" value="Transcribed_RNA"/>
</dbReference>
<sequence>MGVLGPNVLLLGMAFGMAMVTLVASNDNLRVAYQWNQIDYEFPGGNDDRAEAIRSGAYVPENVIPVGLEVYKKRLFLTLPRWKPGIPASLAYININDTTTQSPKLRPYPSWNAHRQMGDEEAPEIVSPFRIRADRCGRLWVLDTGVSDLLGETKVLAPTSLLVYDLHNDNLLRRFKFPADHIKESSFYANIAVEDTDCDDTFAYAADLGAPGLVVYSWKLQESWRVQHHFFHPDPLAGNYTITGISFQWDDGLFGIALSRPQSDGFATLYFHPLSSTNEFSVSTRILRNQTLATSDKIYREFKVLGSRGPNGQAGVAFLDQKTGVIFYALPNLNAVTCWKTSNRAYTIKSLGRVYMSVTDMVFPNDVKVDDESNLWVLSDRLHQYMYSSLDPKDVNFRILTATVKDAIENTACDTKIKPLPDIITNLGDILRPSTTTVPPKTKSAAASVLTSFAVLAVAALAKLLL</sequence>
<proteinExistence type="inferred from homology"/>
<evidence type="ECO:0000256" key="2">
    <source>
        <dbReference type="ARBA" id="ARBA00004613"/>
    </source>
</evidence>
<name>A0A8D7ZYI9_CULPI</name>
<dbReference type="EMBL" id="HBUE01008084">
    <property type="protein sequence ID" value="CAG6446934.1"/>
    <property type="molecule type" value="Transcribed_RNA"/>
</dbReference>
<keyword evidence="5" id="KW-0964">Secreted</keyword>
<accession>A0A8D7ZYI9</accession>
<evidence type="ECO:0000256" key="3">
    <source>
        <dbReference type="ARBA" id="ARBA00009127"/>
    </source>
</evidence>
<evidence type="ECO:0000256" key="4">
    <source>
        <dbReference type="ARBA" id="ARBA00014360"/>
    </source>
</evidence>
<keyword evidence="6 7" id="KW-0732">Signal</keyword>
<dbReference type="InterPro" id="IPR017996">
    <property type="entry name" value="MRJP/yellow-related"/>
</dbReference>
<dbReference type="GO" id="GO:0005576">
    <property type="term" value="C:extracellular region"/>
    <property type="evidence" value="ECO:0007669"/>
    <property type="project" value="UniProtKB-SubCell"/>
</dbReference>
<dbReference type="FunFam" id="2.120.10.30:FF:000046">
    <property type="entry name" value="Blast:Protein yellow"/>
    <property type="match status" value="1"/>
</dbReference>
<organism evidence="8">
    <name type="scientific">Culex pipiens</name>
    <name type="common">House mosquito</name>
    <dbReference type="NCBI Taxonomy" id="7175"/>
    <lineage>
        <taxon>Eukaryota</taxon>
        <taxon>Metazoa</taxon>
        <taxon>Ecdysozoa</taxon>
        <taxon>Arthropoda</taxon>
        <taxon>Hexapoda</taxon>
        <taxon>Insecta</taxon>
        <taxon>Pterygota</taxon>
        <taxon>Neoptera</taxon>
        <taxon>Endopterygota</taxon>
        <taxon>Diptera</taxon>
        <taxon>Nematocera</taxon>
        <taxon>Culicoidea</taxon>
        <taxon>Culicidae</taxon>
        <taxon>Culicinae</taxon>
        <taxon>Culicini</taxon>
        <taxon>Culex</taxon>
        <taxon>Culex</taxon>
    </lineage>
</organism>
<evidence type="ECO:0000256" key="1">
    <source>
        <dbReference type="ARBA" id="ARBA00002855"/>
    </source>
</evidence>
<dbReference type="SUPFAM" id="SSF101898">
    <property type="entry name" value="NHL repeat"/>
    <property type="match status" value="1"/>
</dbReference>
<evidence type="ECO:0000256" key="7">
    <source>
        <dbReference type="SAM" id="SignalP"/>
    </source>
</evidence>
<dbReference type="EMBL" id="HBUE01008083">
    <property type="protein sequence ID" value="CAG6446933.1"/>
    <property type="molecule type" value="Transcribed_RNA"/>
</dbReference>
<protein>
    <recommendedName>
        <fullName evidence="4">Protein yellow</fullName>
    </recommendedName>
</protein>
<dbReference type="AlphaFoldDB" id="A0A8D7ZYI9"/>
<dbReference type="InterPro" id="IPR011042">
    <property type="entry name" value="6-blade_b-propeller_TolB-like"/>
</dbReference>
<reference evidence="8" key="1">
    <citation type="submission" date="2021-05" db="EMBL/GenBank/DDBJ databases">
        <authorList>
            <person name="Alioto T."/>
            <person name="Alioto T."/>
            <person name="Gomez Garrido J."/>
        </authorList>
    </citation>
    <scope>NUCLEOTIDE SEQUENCE</scope>
</reference>
<dbReference type="Pfam" id="PF03022">
    <property type="entry name" value="MRJP"/>
    <property type="match status" value="1"/>
</dbReference>
<evidence type="ECO:0000256" key="5">
    <source>
        <dbReference type="ARBA" id="ARBA00022525"/>
    </source>
</evidence>
<dbReference type="PANTHER" id="PTHR10009">
    <property type="entry name" value="PROTEIN YELLOW-RELATED"/>
    <property type="match status" value="1"/>
</dbReference>
<evidence type="ECO:0000313" key="8">
    <source>
        <dbReference type="EMBL" id="CAG6446934.1"/>
    </source>
</evidence>
<dbReference type="PANTHER" id="PTHR10009:SF12">
    <property type="entry name" value="LD43175P"/>
    <property type="match status" value="1"/>
</dbReference>
<feature type="signal peptide" evidence="7">
    <location>
        <begin position="1"/>
        <end position="25"/>
    </location>
</feature>
<dbReference type="Gene3D" id="2.120.10.30">
    <property type="entry name" value="TolB, C-terminal domain"/>
    <property type="match status" value="1"/>
</dbReference>
<feature type="chain" id="PRO_5036427884" description="Protein yellow" evidence="7">
    <location>
        <begin position="26"/>
        <end position="466"/>
    </location>
</feature>
<comment type="subcellular location">
    <subcellularLocation>
        <location evidence="2">Secreted</location>
    </subcellularLocation>
</comment>
<comment type="similarity">
    <text evidence="3">Belongs to the major royal jelly protein family.</text>
</comment>
<evidence type="ECO:0000256" key="6">
    <source>
        <dbReference type="ARBA" id="ARBA00022729"/>
    </source>
</evidence>
<comment type="function">
    <text evidence="1">Controls the pigmentation pattern of the adult cuticle and larval mouth parts.</text>
</comment>